<evidence type="ECO:0000256" key="3">
    <source>
        <dbReference type="ARBA" id="ARBA00022723"/>
    </source>
</evidence>
<reference evidence="11" key="3">
    <citation type="submission" date="2018-04" db="EMBL/GenBank/DDBJ databases">
        <authorList>
            <person name="Sheh A."/>
            <person name="Shen Z."/>
            <person name="Mannion A.J."/>
            <person name="Fox J.G."/>
        </authorList>
    </citation>
    <scope>NUCLEOTIDE SEQUENCE</scope>
    <source>
        <strain evidence="11">MIT 97-6194</strain>
    </source>
</reference>
<dbReference type="EMBL" id="JRMP02000005">
    <property type="protein sequence ID" value="TLD94771.1"/>
    <property type="molecule type" value="Genomic_DNA"/>
</dbReference>
<evidence type="ECO:0000313" key="13">
    <source>
        <dbReference type="Proteomes" id="UP000477070"/>
    </source>
</evidence>
<keyword evidence="12" id="KW-1185">Reference proteome</keyword>
<dbReference type="FunFam" id="3.40.50.10380:FF:000003">
    <property type="entry name" value="NADP-dependent malic enzyme"/>
    <property type="match status" value="1"/>
</dbReference>
<evidence type="ECO:0000259" key="9">
    <source>
        <dbReference type="SMART" id="SM01274"/>
    </source>
</evidence>
<keyword evidence="3 7" id="KW-0479">Metal-binding</keyword>
<dbReference type="FunFam" id="3.40.50.720:FF:000095">
    <property type="entry name" value="NADP-dependent malic enzyme"/>
    <property type="match status" value="1"/>
</dbReference>
<reference evidence="11 12" key="1">
    <citation type="journal article" date="2014" name="Genome Announc.">
        <title>Draft genome sequences of eight enterohepatic helicobacter species isolated from both laboratory and wild rodents.</title>
        <authorList>
            <person name="Sheh A."/>
            <person name="Shen Z."/>
            <person name="Fox J.G."/>
        </authorList>
    </citation>
    <scope>NUCLEOTIDE SEQUENCE [LARGE SCALE GENOMIC DNA]</scope>
    <source>
        <strain evidence="11 12">MIT 97-6194</strain>
    </source>
</reference>
<dbReference type="RefSeq" id="WP_034571187.1">
    <property type="nucleotide sequence ID" value="NZ_JRMP02000005.1"/>
</dbReference>
<dbReference type="GO" id="GO:0046872">
    <property type="term" value="F:metal ion binding"/>
    <property type="evidence" value="ECO:0007669"/>
    <property type="project" value="UniProtKB-KW"/>
</dbReference>
<evidence type="ECO:0000256" key="1">
    <source>
        <dbReference type="ARBA" id="ARBA00001936"/>
    </source>
</evidence>
<dbReference type="SMART" id="SM01274">
    <property type="entry name" value="malic"/>
    <property type="match status" value="1"/>
</dbReference>
<dbReference type="SUPFAM" id="SSF53223">
    <property type="entry name" value="Aminoacid dehydrogenase-like, N-terminal domain"/>
    <property type="match status" value="1"/>
</dbReference>
<evidence type="ECO:0000256" key="5">
    <source>
        <dbReference type="PIRSR" id="PIRSR000106-1"/>
    </source>
</evidence>
<feature type="binding site" evidence="6">
    <location>
        <position position="290"/>
    </location>
    <ligand>
        <name>(S)-malate</name>
        <dbReference type="ChEBI" id="CHEBI:15589"/>
    </ligand>
</feature>
<comment type="caution">
    <text evidence="11">The sequence shown here is derived from an EMBL/GenBank/DDBJ whole genome shotgun (WGS) entry which is preliminary data.</text>
</comment>
<dbReference type="OrthoDB" id="9805787at2"/>
<dbReference type="InterPro" id="IPR001891">
    <property type="entry name" value="Malic_OxRdtase"/>
</dbReference>
<sequence length="414" mass="45127">MQEIKSKDHDDKNHYKEALKYHIGGKISVVPKTPLRDEHDLSLAYSPGVAAPCKAIEENPLLAFKYTSKNSLVAVISNGTAVLGLGDIGAQASKPVMEGKAVLFKTFGNVDAFDIEVNEKDPRKFIEIVKAIAPTFGGINLEDIKAPDCFLIERELKEALDIPVMHDDQHGTAIVSTAAIMNASEIIGKSIESMRVVIVGAGAAGIACGKMYKQIGVKDIVMFDSKGCIDSTHSDLNEYKKEFVSSKHYANLREALKDADVFLGLSKPNLLSGEDLKVMAKDPLIFALANPVPEILPEDALKARPDAIIATGRSDYPNQINNVLGFPYIFNGAMKVHAKKINYEMKIAAARALAKLAQDEVPVTVQRLHDHKLVFGREYLVPSPFDKRLREKVANAVAKAAVDSGVARLELDKL</sequence>
<dbReference type="Gene3D" id="3.40.50.10380">
    <property type="entry name" value="Malic enzyme, N-terminal domain"/>
    <property type="match status" value="1"/>
</dbReference>
<dbReference type="InterPro" id="IPR012301">
    <property type="entry name" value="Malic_N_dom"/>
</dbReference>
<dbReference type="InterPro" id="IPR046346">
    <property type="entry name" value="Aminoacid_DH-like_N_sf"/>
</dbReference>
<dbReference type="Pfam" id="PF00390">
    <property type="entry name" value="malic"/>
    <property type="match status" value="2"/>
</dbReference>
<dbReference type="InterPro" id="IPR036291">
    <property type="entry name" value="NAD(P)-bd_dom_sf"/>
</dbReference>
<dbReference type="InterPro" id="IPR051674">
    <property type="entry name" value="Malate_Decarboxylase"/>
</dbReference>
<evidence type="ECO:0000256" key="2">
    <source>
        <dbReference type="ARBA" id="ARBA00008785"/>
    </source>
</evidence>
<evidence type="ECO:0000259" key="8">
    <source>
        <dbReference type="SMART" id="SM00919"/>
    </source>
</evidence>
<evidence type="ECO:0000256" key="4">
    <source>
        <dbReference type="ARBA" id="ARBA00023002"/>
    </source>
</evidence>
<name>A0A347VPG4_9HELI</name>
<keyword evidence="4" id="KW-0560">Oxidoreductase</keyword>
<dbReference type="CDD" id="cd05311">
    <property type="entry name" value="NAD_bind_2_malic_enz"/>
    <property type="match status" value="1"/>
</dbReference>
<gene>
    <name evidence="10" type="ORF">DCO61_11390</name>
    <name evidence="11" type="ORF">LS64_004505</name>
</gene>
<accession>A0A347VPG4</accession>
<reference evidence="10 13" key="4">
    <citation type="submission" date="2019-12" db="EMBL/GenBank/DDBJ databases">
        <title>Multi-Generational Helicobacter saguini Isolates.</title>
        <authorList>
            <person name="Mannion A."/>
            <person name="Shen Z."/>
            <person name="Fox J.G."/>
        </authorList>
    </citation>
    <scope>NUCLEOTIDE SEQUENCE [LARGE SCALE GENOMIC DNA]</scope>
    <source>
        <strain evidence="10">16-048</strain>
        <strain evidence="13">16-048 (F4)</strain>
    </source>
</reference>
<comment type="cofactor">
    <cofactor evidence="1">
        <name>Mn(2+)</name>
        <dbReference type="ChEBI" id="CHEBI:29035"/>
    </cofactor>
</comment>
<feature type="domain" description="Malic enzyme NAD-binding" evidence="8">
    <location>
        <begin position="169"/>
        <end position="402"/>
    </location>
</feature>
<dbReference type="PROSITE" id="PS00331">
    <property type="entry name" value="MALIC_ENZYMES"/>
    <property type="match status" value="1"/>
</dbReference>
<comment type="similarity">
    <text evidence="2">Belongs to the malic enzymes family.</text>
</comment>
<feature type="binding site" evidence="6">
    <location>
        <position position="321"/>
    </location>
    <ligand>
        <name>(S)-malate</name>
        <dbReference type="ChEBI" id="CHEBI:15589"/>
    </ligand>
</feature>
<dbReference type="InterPro" id="IPR015884">
    <property type="entry name" value="Malic_enzyme_CS"/>
</dbReference>
<dbReference type="PIRSF" id="PIRSF000106">
    <property type="entry name" value="ME"/>
    <property type="match status" value="1"/>
</dbReference>
<dbReference type="Gene3D" id="3.40.50.720">
    <property type="entry name" value="NAD(P)-binding Rossmann-like Domain"/>
    <property type="match status" value="1"/>
</dbReference>
<comment type="cofactor">
    <cofactor evidence="7">
        <name>Mg(2+)</name>
        <dbReference type="ChEBI" id="CHEBI:18420"/>
    </cofactor>
    <cofactor evidence="7">
        <name>Mn(2+)</name>
        <dbReference type="ChEBI" id="CHEBI:29035"/>
    </cofactor>
    <text evidence="7">Divalent metal cations. Prefers magnesium or manganese.</text>
</comment>
<dbReference type="GO" id="GO:0016616">
    <property type="term" value="F:oxidoreductase activity, acting on the CH-OH group of donors, NAD or NADP as acceptor"/>
    <property type="evidence" value="ECO:0007669"/>
    <property type="project" value="InterPro"/>
</dbReference>
<dbReference type="GO" id="GO:0004470">
    <property type="term" value="F:malic enzyme activity"/>
    <property type="evidence" value="ECO:0007669"/>
    <property type="project" value="InterPro"/>
</dbReference>
<dbReference type="SUPFAM" id="SSF51735">
    <property type="entry name" value="NAD(P)-binding Rossmann-fold domains"/>
    <property type="match status" value="1"/>
</dbReference>
<proteinExistence type="inferred from homology"/>
<dbReference type="EMBL" id="QBIU01000002">
    <property type="protein sequence ID" value="MWV70575.1"/>
    <property type="molecule type" value="Genomic_DNA"/>
</dbReference>
<dbReference type="Pfam" id="PF03949">
    <property type="entry name" value="Malic_M"/>
    <property type="match status" value="1"/>
</dbReference>
<organism evidence="11 12">
    <name type="scientific">Helicobacter saguini</name>
    <dbReference type="NCBI Taxonomy" id="1548018"/>
    <lineage>
        <taxon>Bacteria</taxon>
        <taxon>Pseudomonadati</taxon>
        <taxon>Campylobacterota</taxon>
        <taxon>Epsilonproteobacteria</taxon>
        <taxon>Campylobacterales</taxon>
        <taxon>Helicobacteraceae</taxon>
        <taxon>Helicobacter</taxon>
    </lineage>
</organism>
<feature type="active site" description="Proton acceptor" evidence="5">
    <location>
        <position position="100"/>
    </location>
</feature>
<evidence type="ECO:0000256" key="6">
    <source>
        <dbReference type="PIRSR" id="PIRSR000106-2"/>
    </source>
</evidence>
<evidence type="ECO:0000256" key="7">
    <source>
        <dbReference type="PIRSR" id="PIRSR000106-3"/>
    </source>
</evidence>
<evidence type="ECO:0000313" key="11">
    <source>
        <dbReference type="EMBL" id="TLD94771.1"/>
    </source>
</evidence>
<evidence type="ECO:0000313" key="10">
    <source>
        <dbReference type="EMBL" id="MWV70575.1"/>
    </source>
</evidence>
<dbReference type="SMART" id="SM00919">
    <property type="entry name" value="Malic_M"/>
    <property type="match status" value="1"/>
</dbReference>
<dbReference type="InterPro" id="IPR045213">
    <property type="entry name" value="Malic_NAD-bd_bact_type"/>
</dbReference>
<feature type="binding site" evidence="7">
    <location>
        <position position="143"/>
    </location>
    <ligand>
        <name>a divalent metal cation</name>
        <dbReference type="ChEBI" id="CHEBI:60240"/>
    </ligand>
</feature>
<dbReference type="InterPro" id="IPR037062">
    <property type="entry name" value="Malic_N_dom_sf"/>
</dbReference>
<feature type="binding site" evidence="7">
    <location>
        <position position="142"/>
    </location>
    <ligand>
        <name>a divalent metal cation</name>
        <dbReference type="ChEBI" id="CHEBI:60240"/>
    </ligand>
</feature>
<feature type="active site" description="Proton donor" evidence="5">
    <location>
        <position position="45"/>
    </location>
</feature>
<dbReference type="GO" id="GO:0051287">
    <property type="term" value="F:NAD binding"/>
    <property type="evidence" value="ECO:0007669"/>
    <property type="project" value="InterPro"/>
</dbReference>
<feature type="binding site" evidence="7">
    <location>
        <position position="168"/>
    </location>
    <ligand>
        <name>a divalent metal cation</name>
        <dbReference type="ChEBI" id="CHEBI:60240"/>
    </ligand>
</feature>
<evidence type="ECO:0000313" key="12">
    <source>
        <dbReference type="Proteomes" id="UP000029714"/>
    </source>
</evidence>
<dbReference type="PANTHER" id="PTHR43237:SF4">
    <property type="entry name" value="NADP-DEPENDENT MALIC ENZYME"/>
    <property type="match status" value="1"/>
</dbReference>
<feature type="domain" description="Malic enzyme N-terminal" evidence="9">
    <location>
        <begin position="24"/>
        <end position="157"/>
    </location>
</feature>
<dbReference type="STRING" id="1548018.LS64_04760"/>
<dbReference type="AlphaFoldDB" id="A0A347VPG4"/>
<dbReference type="PANTHER" id="PTHR43237">
    <property type="entry name" value="NADP-DEPENDENT MALIC ENZYME"/>
    <property type="match status" value="1"/>
</dbReference>
<protein>
    <submittedName>
        <fullName evidence="11">Malate dehydrogenase</fullName>
    </submittedName>
</protein>
<reference evidence="11 12" key="2">
    <citation type="journal article" date="2016" name="Infect. Immun.">
        <title>Helicobacter saguini, a Novel Helicobacter Isolated from Cotton-Top Tamarins with Ulcerative Colitis, Has Proinflammatory Properties and Induces Typhlocolitis and Dysplasia in Gnotobiotic IL-10-/- Mice.</title>
        <authorList>
            <person name="Shen Z."/>
            <person name="Mannion A."/>
            <person name="Whary M.T."/>
            <person name="Muthupalani S."/>
            <person name="Sheh A."/>
            <person name="Feng Y."/>
            <person name="Gong G."/>
            <person name="Vandamme P."/>
            <person name="Holcombe H.R."/>
            <person name="Paster B.J."/>
            <person name="Fox J.G."/>
        </authorList>
    </citation>
    <scope>NUCLEOTIDE SEQUENCE [LARGE SCALE GENOMIC DNA]</scope>
    <source>
        <strain evidence="11 12">MIT 97-6194</strain>
    </source>
</reference>
<dbReference type="Proteomes" id="UP000029714">
    <property type="component" value="Unassembled WGS sequence"/>
</dbReference>
<dbReference type="Proteomes" id="UP000477070">
    <property type="component" value="Unassembled WGS sequence"/>
</dbReference>
<dbReference type="InterPro" id="IPR012302">
    <property type="entry name" value="Malic_NAD-bd"/>
</dbReference>